<evidence type="ECO:0000259" key="1">
    <source>
        <dbReference type="PROSITE" id="PS50878"/>
    </source>
</evidence>
<dbReference type="Proteomes" id="UP000694556">
    <property type="component" value="Unassembled WGS sequence"/>
</dbReference>
<reference evidence="2" key="1">
    <citation type="submission" date="2025-08" db="UniProtKB">
        <authorList>
            <consortium name="Ensembl"/>
        </authorList>
    </citation>
    <scope>IDENTIFICATION</scope>
</reference>
<sequence>MSQMNIFIQTELWSWRTGEVPEDWGIASVTLVFKKGKNEDPGNYRPVSLTSVLGKVLQQFVLDAISKQLEEKKDMRSSQHGFTKGKSCLTNLVAFYDGITNWVGERRAVDVIYLGFSKAFDTVSHDILRAKLRKCWIEEWTVRWVENWLTGRAQRVVIGGAESGWRPVTSGVPQGLVLRPVLFDIFIDDLDEAIVSVLSKYADDTKLGGVADTPEGCAAIQRDLDLLERWTGRNPMRFNKSKCRVLHLGRNNHMYQYRLGEDNLLERSSEEKDLGVLVDNRLAMSQQCVLLAKRANGILACVKRSVAISSREVILPLYSALVRPHLEYCVQFWAPQYKKTGISWKESSGGPQR</sequence>
<evidence type="ECO:0000313" key="2">
    <source>
        <dbReference type="Ensembl" id="ENSCMMP00000020068.1"/>
    </source>
</evidence>
<keyword evidence="3" id="KW-1185">Reference proteome</keyword>
<dbReference type="Pfam" id="PF00078">
    <property type="entry name" value="RVT_1"/>
    <property type="match status" value="1"/>
</dbReference>
<dbReference type="PROSITE" id="PS50878">
    <property type="entry name" value="RT_POL"/>
    <property type="match status" value="1"/>
</dbReference>
<dbReference type="Ensembl" id="ENSCMMT00000022029.1">
    <property type="protein sequence ID" value="ENSCMMP00000020068.1"/>
    <property type="gene ID" value="ENSCMMG00000012641.1"/>
</dbReference>
<feature type="domain" description="Reverse transcriptase" evidence="1">
    <location>
        <begin position="13"/>
        <end position="278"/>
    </location>
</feature>
<evidence type="ECO:0000313" key="3">
    <source>
        <dbReference type="Proteomes" id="UP000694556"/>
    </source>
</evidence>
<name>A0A8C3CEB3_CAIMO</name>
<dbReference type="PANTHER" id="PTHR33332">
    <property type="entry name" value="REVERSE TRANSCRIPTASE DOMAIN-CONTAINING PROTEIN"/>
    <property type="match status" value="1"/>
</dbReference>
<dbReference type="CDD" id="cd01650">
    <property type="entry name" value="RT_nLTR_like"/>
    <property type="match status" value="1"/>
</dbReference>
<dbReference type="InterPro" id="IPR000477">
    <property type="entry name" value="RT_dom"/>
</dbReference>
<proteinExistence type="predicted"/>
<dbReference type="InterPro" id="IPR043502">
    <property type="entry name" value="DNA/RNA_pol_sf"/>
</dbReference>
<organism evidence="2 3">
    <name type="scientific">Cairina moschata</name>
    <name type="common">Muscovy duck</name>
    <dbReference type="NCBI Taxonomy" id="8855"/>
    <lineage>
        <taxon>Eukaryota</taxon>
        <taxon>Metazoa</taxon>
        <taxon>Chordata</taxon>
        <taxon>Craniata</taxon>
        <taxon>Vertebrata</taxon>
        <taxon>Euteleostomi</taxon>
        <taxon>Archelosauria</taxon>
        <taxon>Archosauria</taxon>
        <taxon>Dinosauria</taxon>
        <taxon>Saurischia</taxon>
        <taxon>Theropoda</taxon>
        <taxon>Coelurosauria</taxon>
        <taxon>Aves</taxon>
        <taxon>Neognathae</taxon>
        <taxon>Galloanserae</taxon>
        <taxon>Anseriformes</taxon>
        <taxon>Anatidae</taxon>
        <taxon>Anatinae</taxon>
        <taxon>Cairina</taxon>
    </lineage>
</organism>
<reference evidence="2" key="2">
    <citation type="submission" date="2025-09" db="UniProtKB">
        <authorList>
            <consortium name="Ensembl"/>
        </authorList>
    </citation>
    <scope>IDENTIFICATION</scope>
</reference>
<dbReference type="SUPFAM" id="SSF56672">
    <property type="entry name" value="DNA/RNA polymerases"/>
    <property type="match status" value="1"/>
</dbReference>
<dbReference type="AlphaFoldDB" id="A0A8C3CEB3"/>
<accession>A0A8C3CEB3</accession>
<protein>
    <recommendedName>
        <fullName evidence="1">Reverse transcriptase domain-containing protein</fullName>
    </recommendedName>
</protein>